<proteinExistence type="predicted"/>
<evidence type="ECO:0000313" key="1">
    <source>
        <dbReference type="EMBL" id="MBO1625692.1"/>
    </source>
</evidence>
<dbReference type="RefSeq" id="WP_208017603.1">
    <property type="nucleotide sequence ID" value="NZ_JAGDQJ010000011.1"/>
</dbReference>
<sequence length="163" mass="19209">MEPFYKIVYHRMYDHYLPKLMQTIGHLHAEELWKQEDSVNSIGGIVLHICEHIKRNSSRYSNPNIHFENGIEEYFPIVQLSPEMLCETVQRTFDEWGKSYVKASKEMSRIDMHDLFHLVEHTGYHLGQVVDRTKLLKGMKLNFCQNGLNEKNLKVCIENTTVL</sequence>
<gene>
    <name evidence="1" type="ORF">J4P90_10625</name>
</gene>
<protein>
    <recommendedName>
        <fullName evidence="3">DinB family protein</fullName>
    </recommendedName>
</protein>
<evidence type="ECO:0000313" key="2">
    <source>
        <dbReference type="Proteomes" id="UP000677611"/>
    </source>
</evidence>
<dbReference type="SUPFAM" id="SSF109854">
    <property type="entry name" value="DinB/YfiT-like putative metalloenzymes"/>
    <property type="match status" value="1"/>
</dbReference>
<accession>A0ABS3NXN0</accession>
<dbReference type="Gene3D" id="1.20.120.450">
    <property type="entry name" value="dinb family like domain"/>
    <property type="match status" value="1"/>
</dbReference>
<organism evidence="1 2">
    <name type="scientific">Bacillus arachidis</name>
    <dbReference type="NCBI Taxonomy" id="2819290"/>
    <lineage>
        <taxon>Bacteria</taxon>
        <taxon>Bacillati</taxon>
        <taxon>Bacillota</taxon>
        <taxon>Bacilli</taxon>
        <taxon>Bacillales</taxon>
        <taxon>Bacillaceae</taxon>
        <taxon>Bacillus</taxon>
    </lineage>
</organism>
<name>A0ABS3NXN0_9BACI</name>
<dbReference type="InterPro" id="IPR034660">
    <property type="entry name" value="DinB/YfiT-like"/>
</dbReference>
<dbReference type="EMBL" id="JAGDQJ010000011">
    <property type="protein sequence ID" value="MBO1625692.1"/>
    <property type="molecule type" value="Genomic_DNA"/>
</dbReference>
<reference evidence="1 2" key="1">
    <citation type="submission" date="2021-03" db="EMBL/GenBank/DDBJ databases">
        <title>Identification of novel Bacillus strains.</title>
        <authorList>
            <person name="Xiao Z."/>
            <person name="Li Y."/>
            <person name="Shen J."/>
        </authorList>
    </citation>
    <scope>NUCLEOTIDE SEQUENCE [LARGE SCALE GENOMIC DNA]</scope>
    <source>
        <strain evidence="1 2">SY8</strain>
    </source>
</reference>
<comment type="caution">
    <text evidence="1">The sequence shown here is derived from an EMBL/GenBank/DDBJ whole genome shotgun (WGS) entry which is preliminary data.</text>
</comment>
<keyword evidence="2" id="KW-1185">Reference proteome</keyword>
<dbReference type="Proteomes" id="UP000677611">
    <property type="component" value="Unassembled WGS sequence"/>
</dbReference>
<evidence type="ECO:0008006" key="3">
    <source>
        <dbReference type="Google" id="ProtNLM"/>
    </source>
</evidence>